<protein>
    <submittedName>
        <fullName evidence="1">Uncharacterized protein</fullName>
    </submittedName>
</protein>
<keyword evidence="2" id="KW-1185">Reference proteome</keyword>
<evidence type="ECO:0000313" key="1">
    <source>
        <dbReference type="EMBL" id="CZR40213.1"/>
    </source>
</evidence>
<dbReference type="VEuPathDB" id="FungiDB:FPRO_05113"/>
<name>A0A1L7VHY7_FUSPR</name>
<sequence>MGEAIIDVVPIMGTVGSRLSSPLPKPSQTDVEGLDYLSGSARALIGWAVLNGVQQFSSWARPGQGLNLRCLGVCTGSCRQYTLCLQVVDMMPGATEELPTDVGG</sequence>
<proteinExistence type="predicted"/>
<dbReference type="AlphaFoldDB" id="A0A1L7VHY7"/>
<dbReference type="EMBL" id="FJOF01000004">
    <property type="protein sequence ID" value="CZR40213.1"/>
    <property type="molecule type" value="Genomic_DNA"/>
</dbReference>
<dbReference type="RefSeq" id="XP_031080806.1">
    <property type="nucleotide sequence ID" value="XM_031230695.1"/>
</dbReference>
<evidence type="ECO:0000313" key="2">
    <source>
        <dbReference type="Proteomes" id="UP000183971"/>
    </source>
</evidence>
<dbReference type="GeneID" id="42049994"/>
<organism evidence="1 2">
    <name type="scientific">Fusarium proliferatum (strain ET1)</name>
    <name type="common">Orchid endophyte fungus</name>
    <dbReference type="NCBI Taxonomy" id="1227346"/>
    <lineage>
        <taxon>Eukaryota</taxon>
        <taxon>Fungi</taxon>
        <taxon>Dikarya</taxon>
        <taxon>Ascomycota</taxon>
        <taxon>Pezizomycotina</taxon>
        <taxon>Sordariomycetes</taxon>
        <taxon>Hypocreomycetidae</taxon>
        <taxon>Hypocreales</taxon>
        <taxon>Nectriaceae</taxon>
        <taxon>Fusarium</taxon>
        <taxon>Fusarium fujikuroi species complex</taxon>
    </lineage>
</organism>
<comment type="caution">
    <text evidence="1">The sequence shown here is derived from an EMBL/GenBank/DDBJ whole genome shotgun (WGS) entry which is preliminary data.</text>
</comment>
<dbReference type="Proteomes" id="UP000183971">
    <property type="component" value="Unassembled WGS sequence"/>
</dbReference>
<accession>A0A1L7VHY7</accession>
<gene>
    <name evidence="1" type="ORF">FPRO_05113</name>
</gene>
<reference evidence="2" key="1">
    <citation type="journal article" date="2016" name="Genome Biol. Evol.">
        <title>Comparative 'omics' of the Fusarium fujikuroi species complex highlights differences in genetic potential and metabolite synthesis.</title>
        <authorList>
            <person name="Niehaus E.-M."/>
            <person name="Muensterkoetter M."/>
            <person name="Proctor R.H."/>
            <person name="Brown D.W."/>
            <person name="Sharon A."/>
            <person name="Idan Y."/>
            <person name="Oren-Young L."/>
            <person name="Sieber C.M."/>
            <person name="Novak O."/>
            <person name="Pencik A."/>
            <person name="Tarkowska D."/>
            <person name="Hromadova K."/>
            <person name="Freeman S."/>
            <person name="Maymon M."/>
            <person name="Elazar M."/>
            <person name="Youssef S.A."/>
            <person name="El-Shabrawy E.S.M."/>
            <person name="Shalaby A.B.A."/>
            <person name="Houterman P."/>
            <person name="Brock N.L."/>
            <person name="Burkhardt I."/>
            <person name="Tsavkelova E.A."/>
            <person name="Dickschat J.S."/>
            <person name="Galuszka P."/>
            <person name="Gueldener U."/>
            <person name="Tudzynski B."/>
        </authorList>
    </citation>
    <scope>NUCLEOTIDE SEQUENCE [LARGE SCALE GENOMIC DNA]</scope>
    <source>
        <strain evidence="2">ET1</strain>
    </source>
</reference>